<dbReference type="Proteomes" id="UP000825388">
    <property type="component" value="Unassembled WGS sequence"/>
</dbReference>
<name>A0AAW4RHD8_XANCI</name>
<gene>
    <name evidence="2" type="ORF">Xseb_04275</name>
</gene>
<dbReference type="GO" id="GO:0005198">
    <property type="term" value="F:structural molecule activity"/>
    <property type="evidence" value="ECO:0007669"/>
    <property type="project" value="InterPro"/>
</dbReference>
<reference evidence="2" key="1">
    <citation type="submission" date="2015-12" db="EMBL/GenBank/DDBJ databases">
        <authorList>
            <person name="Bansal K."/>
            <person name="Midha S."/>
            <person name="Patil P.B."/>
        </authorList>
    </citation>
    <scope>NUCLEOTIDE SEQUENCE</scope>
    <source>
        <strain evidence="2">LMG867</strain>
    </source>
</reference>
<dbReference type="InterPro" id="IPR006429">
    <property type="entry name" value="Phage_lambda_portal"/>
</dbReference>
<evidence type="ECO:0000313" key="2">
    <source>
        <dbReference type="EMBL" id="MBZ3922905.1"/>
    </source>
</evidence>
<dbReference type="EMBL" id="LOKL01000002">
    <property type="protein sequence ID" value="MBZ3922905.1"/>
    <property type="molecule type" value="Genomic_DNA"/>
</dbReference>
<dbReference type="RefSeq" id="WP_089112193.1">
    <property type="nucleotide sequence ID" value="NZ_LOKL01000002.1"/>
</dbReference>
<protein>
    <submittedName>
        <fullName evidence="2">Portal protein</fullName>
    </submittedName>
</protein>
<dbReference type="Pfam" id="PF05136">
    <property type="entry name" value="Phage_portal_2"/>
    <property type="match status" value="1"/>
</dbReference>
<proteinExistence type="predicted"/>
<feature type="region of interest" description="Disordered" evidence="1">
    <location>
        <begin position="509"/>
        <end position="541"/>
    </location>
</feature>
<dbReference type="GO" id="GO:0019068">
    <property type="term" value="P:virion assembly"/>
    <property type="evidence" value="ECO:0007669"/>
    <property type="project" value="InterPro"/>
</dbReference>
<comment type="caution">
    <text evidence="2">The sequence shown here is derived from an EMBL/GenBank/DDBJ whole genome shotgun (WGS) entry which is preliminary data.</text>
</comment>
<organism evidence="2 3">
    <name type="scientific">Xanthomonas citri pv. sesbaniae</name>
    <dbReference type="NCBI Taxonomy" id="473425"/>
    <lineage>
        <taxon>Bacteria</taxon>
        <taxon>Pseudomonadati</taxon>
        <taxon>Pseudomonadota</taxon>
        <taxon>Gammaproteobacteria</taxon>
        <taxon>Lysobacterales</taxon>
        <taxon>Lysobacteraceae</taxon>
        <taxon>Xanthomonas</taxon>
    </lineage>
</organism>
<sequence length="541" mass="59039">MGTAMVAADRLRGTVALDRAVRAALAAQVPQPAASADEVQGTRWRGASRTLRSLQSWIAPTGSATADLQRHELTTLRARSRDAMRNAPIARSALLRCRTSIVGTGLVCRPAVDHEALGITSDEAERISTTLRASWERWAEEPAECDAEAALDFYGLQALALLSAMASGDVFVLTPHERRLGGVSELKVQLVEADRVSNPHEAGDTPNCIDGIAISGATPVGCWIRNTHPGDRVDMRMAAWQYYPYFGGETGRRRVLHIWNDKERPGQVRGAPYLAPVLEPLKQLERYGDAELMAAVISAMFTVFIERDKELADSEGNPLGLFGTTDDQPSIALGNGAVVDLAPGEKASSQALNRPNVNFDPFFTAVVKQIGACLELPLDVLMLQFDRSYSAARAAMLEAWRFFNLRRWYLVQQFCQPLYALHIDEEVAAGRLVLPGYGDPIRRRAWTRALWIGPARGSMDEQKEAGAAKTRIEIGVSNEAMETAAMNGEDWNAVYAQRVREVTRRRADGLYAPVASPQPAASRADAEPPADDALPNPEDAA</sequence>
<dbReference type="AlphaFoldDB" id="A0AAW4RHD8"/>
<dbReference type="NCBIfam" id="TIGR01539">
    <property type="entry name" value="portal_lambda"/>
    <property type="match status" value="1"/>
</dbReference>
<evidence type="ECO:0000313" key="3">
    <source>
        <dbReference type="Proteomes" id="UP000825388"/>
    </source>
</evidence>
<feature type="compositionally biased region" description="Low complexity" evidence="1">
    <location>
        <begin position="531"/>
        <end position="541"/>
    </location>
</feature>
<accession>A0AAW4RHD8</accession>
<evidence type="ECO:0000256" key="1">
    <source>
        <dbReference type="SAM" id="MobiDB-lite"/>
    </source>
</evidence>